<gene>
    <name evidence="2" type="ORF">ACFPN5_02270</name>
</gene>
<feature type="transmembrane region" description="Helical" evidence="1">
    <location>
        <begin position="478"/>
        <end position="496"/>
    </location>
</feature>
<sequence length="1180" mass="129435">MDALFAIARFEVRQRARALSTWLCLAAFIALAMLWTAAAGGVFKDTVVAFGARVLINGPRQVALSTAFLGCAAVIVVAAIMGRAVQQDFEHGMHHFFFSAPIRKSAYVFGRFLGAFAVLALVFAGIVLGLWLGTFVPGIDPDRLGSNRAATYLLPWLLTLLPNLFIFGAIFFVLAALSRRMLPVYVASIVLTIGYTIAPSLARDFDYKLLAALIDPFGTTALVHLTEYWPIAERNARLVTLEGVYLANRLAWCGFGLAVLLLGYWRLHLVGIMETRGRDPRGEGEAAPSLSQAAVNTRERPDFARRSLARLALRESILHLRQSVATLPFALIALSGMALVVTGSFDTGMLHGASTHPVTYQMLELIRDVYGAFVPLVTAFYAAQLVWRERDAGTSQLFDALPVPGWLAPVSKTLALVAMQALLLLLAMLCAMLGQVFRGWFALEPGLYFQYLFTLLLPHYALLAVLAIAVQVLCGRKYLGYAVLAAIQVAILAAQGRGIDHPLLGVFPQLDYSTMNGFGHHLLRARVLQLYWGGAALLLLVLCVVLWPRGVNAELRSRWRSARQQLTLPVLGAFGAGLLLFAGSGALLWYELDVAGNYRMTRSSEAARAGYEARYGRFASLPQPALRAVALRVDILPRTRTLAVKGRYELENPGWRPLADLILYQAPGLDLVARMSRPAQLVTSDRARGFFHYRLATPLAPGARMVFEFDLSQAPGGLLGIGSDTLAAANATWFTHEALPRIGYQRAVELVDARDRRRHGLVARSAAQASLQAAPLSSNRIAFSAVISTAADQIAVAPGALEREWVALGRRHFHYRAEAPILDNYAIASSRYAVRHERWQDVAIDAYFQPQHERNVERLLRGASAVLDYGTRHFGPYGLHDLRLVETPRSSGEARAFPGMLALPEDGAFIARLDAASSLGIDYPFYMGAWTTARQWWGQQLPDGVLADSLAEYTALMAVRRSLGAAAVRPYLRHDLRAYLMGRALATGRELPLAQAGPATEPWLGQRKGGMALYLLQDVLGEDRVNSVLRELLRDLSARQGTTVPGMPELGTALRAAAPRDKAYLVDDLFQAIVFYENRADSAVARLRADGKYEVTLRASAAKLRTGGPLEQPMPLADSIEFGVDDRDGKPLLRERRLVRAGRLTLTFVVEGRPGRAGIDPDFKLIDKKPVDNMVMIDIR</sequence>
<feature type="transmembrane region" description="Helical" evidence="1">
    <location>
        <begin position="184"/>
        <end position="202"/>
    </location>
</feature>
<keyword evidence="1" id="KW-0472">Membrane</keyword>
<reference evidence="3" key="1">
    <citation type="journal article" date="2019" name="Int. J. Syst. Evol. Microbiol.">
        <title>The Global Catalogue of Microorganisms (GCM) 10K type strain sequencing project: providing services to taxonomists for standard genome sequencing and annotation.</title>
        <authorList>
            <consortium name="The Broad Institute Genomics Platform"/>
            <consortium name="The Broad Institute Genome Sequencing Center for Infectious Disease"/>
            <person name="Wu L."/>
            <person name="Ma J."/>
        </authorList>
    </citation>
    <scope>NUCLEOTIDE SEQUENCE [LARGE SCALE GENOMIC DNA]</scope>
    <source>
        <strain evidence="3">KACC 12649</strain>
    </source>
</reference>
<dbReference type="Proteomes" id="UP001596050">
    <property type="component" value="Unassembled WGS sequence"/>
</dbReference>
<dbReference type="Gene3D" id="1.10.390.10">
    <property type="entry name" value="Neutral Protease Domain 2"/>
    <property type="match status" value="1"/>
</dbReference>
<evidence type="ECO:0000313" key="2">
    <source>
        <dbReference type="EMBL" id="MFC5458635.1"/>
    </source>
</evidence>
<feature type="transmembrane region" description="Helical" evidence="1">
    <location>
        <begin position="530"/>
        <end position="547"/>
    </location>
</feature>
<feature type="transmembrane region" description="Helical" evidence="1">
    <location>
        <begin position="63"/>
        <end position="85"/>
    </location>
</feature>
<feature type="transmembrane region" description="Helical" evidence="1">
    <location>
        <begin position="414"/>
        <end position="437"/>
    </location>
</feature>
<dbReference type="InterPro" id="IPR027268">
    <property type="entry name" value="Peptidase_M4/M1_CTD_sf"/>
</dbReference>
<evidence type="ECO:0000313" key="3">
    <source>
        <dbReference type="Proteomes" id="UP001596050"/>
    </source>
</evidence>
<organism evidence="2 3">
    <name type="scientific">Massilia niabensis</name>
    <dbReference type="NCBI Taxonomy" id="544910"/>
    <lineage>
        <taxon>Bacteria</taxon>
        <taxon>Pseudomonadati</taxon>
        <taxon>Pseudomonadota</taxon>
        <taxon>Betaproteobacteria</taxon>
        <taxon>Burkholderiales</taxon>
        <taxon>Oxalobacteraceae</taxon>
        <taxon>Telluria group</taxon>
        <taxon>Massilia</taxon>
    </lineage>
</organism>
<dbReference type="EMBL" id="JBHSMU010000003">
    <property type="protein sequence ID" value="MFC5458635.1"/>
    <property type="molecule type" value="Genomic_DNA"/>
</dbReference>
<accession>A0ABW0KZL2</accession>
<feature type="transmembrane region" description="Helical" evidence="1">
    <location>
        <begin position="324"/>
        <end position="345"/>
    </location>
</feature>
<evidence type="ECO:0000256" key="1">
    <source>
        <dbReference type="SAM" id="Phobius"/>
    </source>
</evidence>
<feature type="transmembrane region" description="Helical" evidence="1">
    <location>
        <begin position="365"/>
        <end position="387"/>
    </location>
</feature>
<feature type="transmembrane region" description="Helical" evidence="1">
    <location>
        <begin position="153"/>
        <end position="177"/>
    </location>
</feature>
<feature type="transmembrane region" description="Helical" evidence="1">
    <location>
        <begin position="249"/>
        <end position="267"/>
    </location>
</feature>
<keyword evidence="1" id="KW-1133">Transmembrane helix</keyword>
<feature type="transmembrane region" description="Helical" evidence="1">
    <location>
        <begin position="449"/>
        <end position="471"/>
    </location>
</feature>
<dbReference type="RefSeq" id="WP_379779659.1">
    <property type="nucleotide sequence ID" value="NZ_JBHSMU010000003.1"/>
</dbReference>
<feature type="transmembrane region" description="Helical" evidence="1">
    <location>
        <begin position="106"/>
        <end position="133"/>
    </location>
</feature>
<name>A0ABW0KZL2_9BURK</name>
<dbReference type="SUPFAM" id="SSF55486">
    <property type="entry name" value="Metalloproteases ('zincins'), catalytic domain"/>
    <property type="match status" value="1"/>
</dbReference>
<keyword evidence="1" id="KW-0812">Transmembrane</keyword>
<feature type="transmembrane region" description="Helical" evidence="1">
    <location>
        <begin position="21"/>
        <end position="43"/>
    </location>
</feature>
<dbReference type="Pfam" id="PF12730">
    <property type="entry name" value="ABC2_membrane_4"/>
    <property type="match status" value="1"/>
</dbReference>
<feature type="transmembrane region" description="Helical" evidence="1">
    <location>
        <begin position="568"/>
        <end position="590"/>
    </location>
</feature>
<protein>
    <submittedName>
        <fullName evidence="2">ABC transporter permease</fullName>
    </submittedName>
</protein>
<proteinExistence type="predicted"/>
<keyword evidence="3" id="KW-1185">Reference proteome</keyword>
<comment type="caution">
    <text evidence="2">The sequence shown here is derived from an EMBL/GenBank/DDBJ whole genome shotgun (WGS) entry which is preliminary data.</text>
</comment>